<comment type="caution">
    <text evidence="8">The sequence shown here is derived from an EMBL/GenBank/DDBJ whole genome shotgun (WGS) entry which is preliminary data.</text>
</comment>
<feature type="compositionally biased region" description="Basic and acidic residues" evidence="6">
    <location>
        <begin position="438"/>
        <end position="453"/>
    </location>
</feature>
<dbReference type="SUPFAM" id="SSF56112">
    <property type="entry name" value="Protein kinase-like (PK-like)"/>
    <property type="match status" value="2"/>
</dbReference>
<feature type="domain" description="Protein kinase" evidence="7">
    <location>
        <begin position="238"/>
        <end position="641"/>
    </location>
</feature>
<evidence type="ECO:0000256" key="2">
    <source>
        <dbReference type="ARBA" id="ARBA00022679"/>
    </source>
</evidence>
<dbReference type="OrthoDB" id="504170at2759"/>
<evidence type="ECO:0000313" key="8">
    <source>
        <dbReference type="EMBL" id="KAA6397888.1"/>
    </source>
</evidence>
<keyword evidence="4 8" id="KW-0418">Kinase</keyword>
<name>A0A5J4WSH7_9EUKA</name>
<dbReference type="PANTHER" id="PTHR43671:SF13">
    <property type="entry name" value="SERINE_THREONINE-PROTEIN KINASE NEK2"/>
    <property type="match status" value="1"/>
</dbReference>
<dbReference type="Pfam" id="PF00069">
    <property type="entry name" value="Pkinase"/>
    <property type="match status" value="2"/>
</dbReference>
<dbReference type="EMBL" id="SNRW01001079">
    <property type="protein sequence ID" value="KAA6397888.1"/>
    <property type="molecule type" value="Genomic_DNA"/>
</dbReference>
<evidence type="ECO:0000259" key="7">
    <source>
        <dbReference type="PROSITE" id="PS50011"/>
    </source>
</evidence>
<dbReference type="PANTHER" id="PTHR43671">
    <property type="entry name" value="SERINE/THREONINE-PROTEIN KINASE NEK"/>
    <property type="match status" value="1"/>
</dbReference>
<dbReference type="GO" id="GO:0004674">
    <property type="term" value="F:protein serine/threonine kinase activity"/>
    <property type="evidence" value="ECO:0007669"/>
    <property type="project" value="UniProtKB-EC"/>
</dbReference>
<dbReference type="Proteomes" id="UP000324800">
    <property type="component" value="Unassembled WGS sequence"/>
</dbReference>
<dbReference type="InterPro" id="IPR011009">
    <property type="entry name" value="Kinase-like_dom_sf"/>
</dbReference>
<sequence length="716" mass="84243">MIKFHLKLASYQKLIKQKHRLEQKFNYSLNDYEKIAFKALEELFEETNKYNDLCMFFLLKKGVHLFLTNTTLRCFYGFAPIVQEAEHINNNNQININDIEKDKKEKLQKVKLRYSLIITHFINILASARYWKHLNKELTQTSDLSGLLADFLNPTDDIQIEYLIALDSTIKFFSSHNVGQLVYKNKLILNLSNAALRFQNDKPEISTLAVKILTVVAKHGDKLTALTINIQFGFQYFMEELTLIGNGGFADIYLVREISTSSLVVWKKMNYETLQQKQMINNEIQLNKEYYDLSKKKYSFSSKSSQFNNIIQPLGSFVDDNEQKAYLVLEYCEKGDLGDYIKQLKKKGEDVSIDLAWQILAQMADSINLLHTNNIIHRDVKPGNVLLTKDFKVKLSDFGLGYKLMMKIEEQIPYGGTFIYTCPELMHLKEIQEDQMKMNKNEQKQEKEQKNEQENNQEQEQEKELEKEQEQQKQQEHENKQEQEKEQQNEQEKDQEQEKVIESEQIQVKEQEQKNEQQKEKYIEDKSNLYSDNKEDKLKILEIEKERKKFIKKHPKQTKAIDVWGIGIILSELLAKRHPFLDEKEKDKISSEELVRRITQEEPVEIPQKYPELMRNLIKRMLIKDPQQRITSNEILAVPQVASKLFTAINNGEYISLDQQKDRALPYEQIEEEGGNEDIDAQMINTGQYGDIKAEAKYTLGQILNIFIDWSYKQIW</sequence>
<feature type="region of interest" description="Disordered" evidence="6">
    <location>
        <begin position="438"/>
        <end position="521"/>
    </location>
</feature>
<keyword evidence="3" id="KW-0547">Nucleotide-binding</keyword>
<evidence type="ECO:0000256" key="1">
    <source>
        <dbReference type="ARBA" id="ARBA00012513"/>
    </source>
</evidence>
<dbReference type="SMART" id="SM00220">
    <property type="entry name" value="S_TKc"/>
    <property type="match status" value="1"/>
</dbReference>
<gene>
    <name evidence="8" type="ORF">EZS28_006583</name>
</gene>
<organism evidence="8 9">
    <name type="scientific">Streblomastix strix</name>
    <dbReference type="NCBI Taxonomy" id="222440"/>
    <lineage>
        <taxon>Eukaryota</taxon>
        <taxon>Metamonada</taxon>
        <taxon>Preaxostyla</taxon>
        <taxon>Oxymonadida</taxon>
        <taxon>Streblomastigidae</taxon>
        <taxon>Streblomastix</taxon>
    </lineage>
</organism>
<proteinExistence type="predicted"/>
<evidence type="ECO:0000313" key="9">
    <source>
        <dbReference type="Proteomes" id="UP000324800"/>
    </source>
</evidence>
<dbReference type="PROSITE" id="PS00108">
    <property type="entry name" value="PROTEIN_KINASE_ST"/>
    <property type="match status" value="1"/>
</dbReference>
<dbReference type="AlphaFoldDB" id="A0A5J4WSH7"/>
<keyword evidence="2" id="KW-0808">Transferase</keyword>
<evidence type="ECO:0000256" key="6">
    <source>
        <dbReference type="SAM" id="MobiDB-lite"/>
    </source>
</evidence>
<dbReference type="EC" id="2.7.11.1" evidence="1"/>
<accession>A0A5J4WSH7</accession>
<evidence type="ECO:0000256" key="4">
    <source>
        <dbReference type="ARBA" id="ARBA00022777"/>
    </source>
</evidence>
<feature type="compositionally biased region" description="Basic and acidic residues" evidence="6">
    <location>
        <begin position="460"/>
        <end position="521"/>
    </location>
</feature>
<evidence type="ECO:0000256" key="3">
    <source>
        <dbReference type="ARBA" id="ARBA00022741"/>
    </source>
</evidence>
<evidence type="ECO:0000256" key="5">
    <source>
        <dbReference type="ARBA" id="ARBA00022840"/>
    </source>
</evidence>
<dbReference type="InterPro" id="IPR000719">
    <property type="entry name" value="Prot_kinase_dom"/>
</dbReference>
<dbReference type="GO" id="GO:0005524">
    <property type="term" value="F:ATP binding"/>
    <property type="evidence" value="ECO:0007669"/>
    <property type="project" value="UniProtKB-KW"/>
</dbReference>
<reference evidence="8 9" key="1">
    <citation type="submission" date="2019-03" db="EMBL/GenBank/DDBJ databases">
        <title>Single cell metagenomics reveals metabolic interactions within the superorganism composed of flagellate Streblomastix strix and complex community of Bacteroidetes bacteria on its surface.</title>
        <authorList>
            <person name="Treitli S.C."/>
            <person name="Kolisko M."/>
            <person name="Husnik F."/>
            <person name="Keeling P."/>
            <person name="Hampl V."/>
        </authorList>
    </citation>
    <scope>NUCLEOTIDE SEQUENCE [LARGE SCALE GENOMIC DNA]</scope>
    <source>
        <strain evidence="8">ST1C</strain>
    </source>
</reference>
<keyword evidence="5" id="KW-0067">ATP-binding</keyword>
<dbReference type="InterPro" id="IPR008271">
    <property type="entry name" value="Ser/Thr_kinase_AS"/>
</dbReference>
<dbReference type="InterPro" id="IPR050660">
    <property type="entry name" value="NEK_Ser/Thr_kinase"/>
</dbReference>
<dbReference type="PROSITE" id="PS50011">
    <property type="entry name" value="PROTEIN_KINASE_DOM"/>
    <property type="match status" value="1"/>
</dbReference>
<protein>
    <recommendedName>
        <fullName evidence="1">non-specific serine/threonine protein kinase</fullName>
        <ecNumber evidence="1">2.7.11.1</ecNumber>
    </recommendedName>
</protein>
<dbReference type="Gene3D" id="1.10.510.10">
    <property type="entry name" value="Transferase(Phosphotransferase) domain 1"/>
    <property type="match status" value="2"/>
</dbReference>